<dbReference type="InterPro" id="IPR048279">
    <property type="entry name" value="MdtK-like"/>
</dbReference>
<evidence type="ECO:0000256" key="2">
    <source>
        <dbReference type="ARBA" id="ARBA00004651"/>
    </source>
</evidence>
<dbReference type="GO" id="GO:0042910">
    <property type="term" value="F:xenobiotic transmembrane transporter activity"/>
    <property type="evidence" value="ECO:0007669"/>
    <property type="project" value="InterPro"/>
</dbReference>
<gene>
    <name evidence="14" type="ORF">SAMN02910414_02397</name>
</gene>
<dbReference type="STRING" id="1122142.SAMN02910414_02397"/>
<dbReference type="InterPro" id="IPR002528">
    <property type="entry name" value="MATE_fam"/>
</dbReference>
<sequence length="452" mass="49595">MKKNYLNYLRDGKALSFHQQILLTLQLSFPAILAQLTSVVMQYIDASMVGHLGANASASIGLMTSTTWLFGGLILAINAGFTVQISQSIGAKKEREARSILKHGFCAVLIAGFIFALLGALISPFLPIWLGGSPEICSKASQYFFIYIISMPIIILAQYAGSSLQASGNMRVPSIVNILICFLDVVFNWFFIFLLNLGVIGAAIGTVLAEFVGAVILLYILLFKSKMLRLQPKERFSFNQIYFTRAFKIGSPVAFEQIIMGSAYVLLTRIVAPLGSIAVAAHSFAITAESFCYMPGYGIESASMTIVGQTVGANRKDLAKRLGWLSIILAMIIMAGSGLFLYFGSPFMMKLLTSDTHIQQLGIKVLQLEAFAEPMYAASIVASGVFRGAGDTFIPSMMSFISMWAVRLTLAYIMAPIYGLFGIWLAMFIELNFRGIIFLIRMFSGKWLQKKV</sequence>
<reference evidence="14 15" key="1">
    <citation type="submission" date="2016-10" db="EMBL/GenBank/DDBJ databases">
        <authorList>
            <person name="de Groot N.N."/>
        </authorList>
    </citation>
    <scope>NUCLEOTIDE SEQUENCE [LARGE SCALE GENOMIC DNA]</scope>
    <source>
        <strain evidence="14 15">DSM 14045</strain>
    </source>
</reference>
<evidence type="ECO:0000256" key="5">
    <source>
        <dbReference type="ARBA" id="ARBA00022448"/>
    </source>
</evidence>
<keyword evidence="9 13" id="KW-1133">Transmembrane helix</keyword>
<keyword evidence="10" id="KW-0406">Ion transport</keyword>
<evidence type="ECO:0000256" key="10">
    <source>
        <dbReference type="ARBA" id="ARBA00023065"/>
    </source>
</evidence>
<evidence type="ECO:0000313" key="14">
    <source>
        <dbReference type="EMBL" id="SDY79728.1"/>
    </source>
</evidence>
<protein>
    <recommendedName>
        <fullName evidence="4">Probable multidrug resistance protein NorM</fullName>
    </recommendedName>
    <alternativeName>
        <fullName evidence="12">Multidrug-efflux transporter</fullName>
    </alternativeName>
</protein>
<dbReference type="GO" id="GO:0015297">
    <property type="term" value="F:antiporter activity"/>
    <property type="evidence" value="ECO:0007669"/>
    <property type="project" value="UniProtKB-KW"/>
</dbReference>
<keyword evidence="5" id="KW-0813">Transport</keyword>
<evidence type="ECO:0000256" key="3">
    <source>
        <dbReference type="ARBA" id="ARBA00010199"/>
    </source>
</evidence>
<dbReference type="PIRSF" id="PIRSF006603">
    <property type="entry name" value="DinF"/>
    <property type="match status" value="1"/>
</dbReference>
<evidence type="ECO:0000256" key="7">
    <source>
        <dbReference type="ARBA" id="ARBA00022475"/>
    </source>
</evidence>
<evidence type="ECO:0000256" key="1">
    <source>
        <dbReference type="ARBA" id="ARBA00003408"/>
    </source>
</evidence>
<evidence type="ECO:0000313" key="15">
    <source>
        <dbReference type="Proteomes" id="UP000183918"/>
    </source>
</evidence>
<feature type="transmembrane region" description="Helical" evidence="13">
    <location>
        <begin position="21"/>
        <end position="44"/>
    </location>
</feature>
<comment type="similarity">
    <text evidence="3">Belongs to the multi antimicrobial extrusion (MATE) (TC 2.A.66.1) family.</text>
</comment>
<dbReference type="Pfam" id="PF01554">
    <property type="entry name" value="MatE"/>
    <property type="match status" value="2"/>
</dbReference>
<keyword evidence="8 13" id="KW-0812">Transmembrane</keyword>
<evidence type="ECO:0000256" key="4">
    <source>
        <dbReference type="ARBA" id="ARBA00020268"/>
    </source>
</evidence>
<dbReference type="GO" id="GO:0005886">
    <property type="term" value="C:plasma membrane"/>
    <property type="evidence" value="ECO:0007669"/>
    <property type="project" value="UniProtKB-SubCell"/>
</dbReference>
<dbReference type="RefSeq" id="WP_074719191.1">
    <property type="nucleotide sequence ID" value="NZ_FNPG01000039.1"/>
</dbReference>
<dbReference type="InterPro" id="IPR050222">
    <property type="entry name" value="MATE_MdtK"/>
</dbReference>
<evidence type="ECO:0000256" key="9">
    <source>
        <dbReference type="ARBA" id="ARBA00022989"/>
    </source>
</evidence>
<feature type="transmembrane region" description="Helical" evidence="13">
    <location>
        <begin position="393"/>
        <end position="415"/>
    </location>
</feature>
<evidence type="ECO:0000256" key="12">
    <source>
        <dbReference type="ARBA" id="ARBA00031636"/>
    </source>
</evidence>
<evidence type="ECO:0000256" key="11">
    <source>
        <dbReference type="ARBA" id="ARBA00023136"/>
    </source>
</evidence>
<dbReference type="NCBIfam" id="TIGR00797">
    <property type="entry name" value="matE"/>
    <property type="match status" value="1"/>
</dbReference>
<proteinExistence type="inferred from homology"/>
<keyword evidence="7" id="KW-1003">Cell membrane</keyword>
<dbReference type="OrthoDB" id="62420at2"/>
<feature type="transmembrane region" description="Helical" evidence="13">
    <location>
        <begin position="172"/>
        <end position="194"/>
    </location>
</feature>
<dbReference type="CDD" id="cd13137">
    <property type="entry name" value="MATE_NorM_like"/>
    <property type="match status" value="1"/>
</dbReference>
<keyword evidence="11 13" id="KW-0472">Membrane</keyword>
<dbReference type="PANTHER" id="PTHR43298">
    <property type="entry name" value="MULTIDRUG RESISTANCE PROTEIN NORM-RELATED"/>
    <property type="match status" value="1"/>
</dbReference>
<feature type="transmembrane region" description="Helical" evidence="13">
    <location>
        <begin position="322"/>
        <end position="345"/>
    </location>
</feature>
<keyword evidence="15" id="KW-1185">Reference proteome</keyword>
<comment type="function">
    <text evidence="1">Multidrug efflux pump.</text>
</comment>
<dbReference type="GO" id="GO:0006811">
    <property type="term" value="P:monoatomic ion transport"/>
    <property type="evidence" value="ECO:0007669"/>
    <property type="project" value="UniProtKB-KW"/>
</dbReference>
<evidence type="ECO:0000256" key="8">
    <source>
        <dbReference type="ARBA" id="ARBA00022692"/>
    </source>
</evidence>
<name>A0A1H3MTF9_9FIRM</name>
<dbReference type="Proteomes" id="UP000183918">
    <property type="component" value="Unassembled WGS sequence"/>
</dbReference>
<dbReference type="AlphaFoldDB" id="A0A1H3MTF9"/>
<feature type="transmembrane region" description="Helical" evidence="13">
    <location>
        <begin position="104"/>
        <end position="130"/>
    </location>
</feature>
<dbReference type="PANTHER" id="PTHR43298:SF2">
    <property type="entry name" value="FMN_FAD EXPORTER YEEO-RELATED"/>
    <property type="match status" value="1"/>
</dbReference>
<evidence type="ECO:0000256" key="13">
    <source>
        <dbReference type="SAM" id="Phobius"/>
    </source>
</evidence>
<accession>A0A1H3MTF9</accession>
<keyword evidence="6" id="KW-0050">Antiport</keyword>
<feature type="transmembrane region" description="Helical" evidence="13">
    <location>
        <begin position="200"/>
        <end position="223"/>
    </location>
</feature>
<dbReference type="EMBL" id="FNPG01000039">
    <property type="protein sequence ID" value="SDY79728.1"/>
    <property type="molecule type" value="Genomic_DNA"/>
</dbReference>
<feature type="transmembrane region" description="Helical" evidence="13">
    <location>
        <begin position="142"/>
        <end position="160"/>
    </location>
</feature>
<feature type="transmembrane region" description="Helical" evidence="13">
    <location>
        <begin position="56"/>
        <end position="83"/>
    </location>
</feature>
<evidence type="ECO:0000256" key="6">
    <source>
        <dbReference type="ARBA" id="ARBA00022449"/>
    </source>
</evidence>
<organism evidence="14 15">
    <name type="scientific">Lachnobacterium bovis DSM 14045</name>
    <dbReference type="NCBI Taxonomy" id="1122142"/>
    <lineage>
        <taxon>Bacteria</taxon>
        <taxon>Bacillati</taxon>
        <taxon>Bacillota</taxon>
        <taxon>Clostridia</taxon>
        <taxon>Lachnospirales</taxon>
        <taxon>Lachnospiraceae</taxon>
        <taxon>Lachnobacterium</taxon>
    </lineage>
</organism>
<comment type="subcellular location">
    <subcellularLocation>
        <location evidence="2">Cell membrane</location>
        <topology evidence="2">Multi-pass membrane protein</topology>
    </subcellularLocation>
</comment>